<dbReference type="InterPro" id="IPR021908">
    <property type="entry name" value="YfbK_C"/>
</dbReference>
<evidence type="ECO:0000313" key="4">
    <source>
        <dbReference type="EMBL" id="BBL05796.1"/>
    </source>
</evidence>
<dbReference type="SUPFAM" id="SSF53300">
    <property type="entry name" value="vWA-like"/>
    <property type="match status" value="1"/>
</dbReference>
<evidence type="ECO:0000259" key="3">
    <source>
        <dbReference type="PROSITE" id="PS50234"/>
    </source>
</evidence>
<feature type="domain" description="VWFA" evidence="3">
    <location>
        <begin position="244"/>
        <end position="417"/>
    </location>
</feature>
<sequence>MKSLPFLLACLLPLGAAAQSHTVAGRVVSAGDNAPLAGCSVVVKHTSRGTVTGPDGRYEIGAAPGDTLRFTFVGFRTAEEPVGRRTRIDVVLEAAAEAVFEECVVEVSGMQDAAGPVAGPSRRRAGSAALPFVQPGREEYAHYEENRFRSALQEPLSTFSLEADGASYAVCRRKLASGRHPEPDAVRIEELLNYFSYDYPAPEGEDPLSLVVDAGPCPWEPSHRLVRIGLRAREIPAAEIPPSNFIYLIDVSGSMTGRLPLVQASMKMLTDNLRPGDRVSVVTYADGVRVVSENVPGSERRRIKDVIDGLTASGSTAGGAGLECAYEVAGRCFIPGGNNRIVLCSDGDFNVGPSSDDEMGALIERQRKQSGVRLSVLGYGMGNYKDRKMQLMAERGDGNYAYVDDMREAAKVLFREFGATAWAVAHDVKMQVEFNPALVASYRLVGYESRLLESEDFNDDRRDAGEIGAGHCVTALYELIPVGVEEHPAGTVDALRYQGRRGVPVVTIPSSETLAVKVRYKLPGERRSHLMQAELVDDGRERLTGDFAFAAAVAMYGQLLRLSDFRGGATWDEVIRLAQLGLGNDPEGYRREFIDLVRVAQSVCGDCRSEYPAPEPVPHSAPDAAPRSVSSAVSAPASAPGGSSGSVPASASVPVPSGASGSAAVPADR</sequence>
<dbReference type="PROSITE" id="PS50234">
    <property type="entry name" value="VWFA"/>
    <property type="match status" value="1"/>
</dbReference>
<dbReference type="SMART" id="SM00327">
    <property type="entry name" value="VWA"/>
    <property type="match status" value="1"/>
</dbReference>
<protein>
    <recommendedName>
        <fullName evidence="3">VWFA domain-containing protein</fullName>
    </recommendedName>
</protein>
<accession>A0A4Y1X005</accession>
<dbReference type="Gene3D" id="2.60.40.1120">
    <property type="entry name" value="Carboxypeptidase-like, regulatory domain"/>
    <property type="match status" value="1"/>
</dbReference>
<dbReference type="Pfam" id="PF13519">
    <property type="entry name" value="VWA_2"/>
    <property type="match status" value="1"/>
</dbReference>
<dbReference type="GeneID" id="98672404"/>
<keyword evidence="5" id="KW-1185">Reference proteome</keyword>
<gene>
    <name evidence="4" type="ORF">A5CPEGH6_04340</name>
</gene>
<dbReference type="Proteomes" id="UP000319374">
    <property type="component" value="Chromosome"/>
</dbReference>
<evidence type="ECO:0000256" key="1">
    <source>
        <dbReference type="SAM" id="MobiDB-lite"/>
    </source>
</evidence>
<dbReference type="KEGG" id="ada:A5CPEGH6_04340"/>
<dbReference type="Pfam" id="PF12034">
    <property type="entry name" value="YfbK_C"/>
    <property type="match status" value="1"/>
</dbReference>
<dbReference type="Gene3D" id="3.40.50.410">
    <property type="entry name" value="von Willebrand factor, type A domain"/>
    <property type="match status" value="1"/>
</dbReference>
<dbReference type="OrthoDB" id="9805121at2"/>
<dbReference type="Pfam" id="PF12450">
    <property type="entry name" value="vWF_A"/>
    <property type="match status" value="1"/>
</dbReference>
<feature type="signal peptide" evidence="2">
    <location>
        <begin position="1"/>
        <end position="18"/>
    </location>
</feature>
<dbReference type="PANTHER" id="PTHR10579">
    <property type="entry name" value="CALCIUM-ACTIVATED CHLORIDE CHANNEL REGULATOR"/>
    <property type="match status" value="1"/>
</dbReference>
<evidence type="ECO:0000313" key="5">
    <source>
        <dbReference type="Proteomes" id="UP000319374"/>
    </source>
</evidence>
<feature type="region of interest" description="Disordered" evidence="1">
    <location>
        <begin position="612"/>
        <end position="669"/>
    </location>
</feature>
<dbReference type="Pfam" id="PF13715">
    <property type="entry name" value="CarbopepD_reg_2"/>
    <property type="match status" value="1"/>
</dbReference>
<name>A0A4Y1X005_9BACT</name>
<dbReference type="AlphaFoldDB" id="A0A4Y1X005"/>
<dbReference type="CDD" id="cd01465">
    <property type="entry name" value="vWA_subgroup"/>
    <property type="match status" value="1"/>
</dbReference>
<dbReference type="SUPFAM" id="SSF49464">
    <property type="entry name" value="Carboxypeptidase regulatory domain-like"/>
    <property type="match status" value="1"/>
</dbReference>
<dbReference type="InterPro" id="IPR036465">
    <property type="entry name" value="vWFA_dom_sf"/>
</dbReference>
<dbReference type="InterPro" id="IPR008969">
    <property type="entry name" value="CarboxyPept-like_regulatory"/>
</dbReference>
<reference evidence="5" key="1">
    <citation type="submission" date="2019-06" db="EMBL/GenBank/DDBJ databases">
        <title>Alistipes onderdonkii subsp. vulgaris subsp. nov., Alistipes dispar sp. nov. and Alistipes communis sp. nov., isolated from human faeces, and creation of Alistipes onderdonkii subsp. onderdonkii subsp. nov.</title>
        <authorList>
            <person name="Sakamoto M."/>
            <person name="Ikeyama N."/>
            <person name="Ogata Y."/>
            <person name="Suda W."/>
            <person name="Iino T."/>
            <person name="Hattori M."/>
            <person name="Ohkuma M."/>
        </authorList>
    </citation>
    <scope>NUCLEOTIDE SEQUENCE [LARGE SCALE GENOMIC DNA]</scope>
    <source>
        <strain evidence="5">5CPEGH6</strain>
    </source>
</reference>
<dbReference type="InterPro" id="IPR051266">
    <property type="entry name" value="CLCR"/>
</dbReference>
<dbReference type="InterPro" id="IPR022156">
    <property type="entry name" value="Uncharacterised_YfbK_N"/>
</dbReference>
<proteinExistence type="predicted"/>
<dbReference type="EMBL" id="AP019736">
    <property type="protein sequence ID" value="BBL05796.1"/>
    <property type="molecule type" value="Genomic_DNA"/>
</dbReference>
<keyword evidence="2" id="KW-0732">Signal</keyword>
<organism evidence="4 5">
    <name type="scientific">Alistipes dispar</name>
    <dbReference type="NCBI Taxonomy" id="2585119"/>
    <lineage>
        <taxon>Bacteria</taxon>
        <taxon>Pseudomonadati</taxon>
        <taxon>Bacteroidota</taxon>
        <taxon>Bacteroidia</taxon>
        <taxon>Bacteroidales</taxon>
        <taxon>Rikenellaceae</taxon>
        <taxon>Alistipes</taxon>
    </lineage>
</organism>
<dbReference type="InterPro" id="IPR002035">
    <property type="entry name" value="VWF_A"/>
</dbReference>
<dbReference type="PANTHER" id="PTHR10579:SF43">
    <property type="entry name" value="ZINC FINGER (C3HC4-TYPE RING FINGER) FAMILY PROTEIN"/>
    <property type="match status" value="1"/>
</dbReference>
<evidence type="ECO:0000256" key="2">
    <source>
        <dbReference type="SAM" id="SignalP"/>
    </source>
</evidence>
<dbReference type="RefSeq" id="WP_141427673.1">
    <property type="nucleotide sequence ID" value="NZ_AP019736.1"/>
</dbReference>
<feature type="chain" id="PRO_5021252194" description="VWFA domain-containing protein" evidence="2">
    <location>
        <begin position="19"/>
        <end position="669"/>
    </location>
</feature>
<feature type="compositionally biased region" description="Low complexity" evidence="1">
    <location>
        <begin position="620"/>
        <end position="669"/>
    </location>
</feature>